<sequence>MLAQQPSRRKWSAPTRGPFLSGLSAYAAAADPVLAAAANSRKFYRESYH</sequence>
<proteinExistence type="predicted"/>
<gene>
    <name evidence="1" type="ORF">J2S55_005705</name>
</gene>
<accession>A0ABT9RB08</accession>
<reference evidence="1 2" key="1">
    <citation type="submission" date="2023-07" db="EMBL/GenBank/DDBJ databases">
        <title>Sequencing the genomes of 1000 actinobacteria strains.</title>
        <authorList>
            <person name="Klenk H.-P."/>
        </authorList>
    </citation>
    <scope>NUCLEOTIDE SEQUENCE [LARGE SCALE GENOMIC DNA]</scope>
    <source>
        <strain evidence="1 2">DSM 44109</strain>
    </source>
</reference>
<evidence type="ECO:0000313" key="1">
    <source>
        <dbReference type="EMBL" id="MDP9866439.1"/>
    </source>
</evidence>
<comment type="caution">
    <text evidence="1">The sequence shown here is derived from an EMBL/GenBank/DDBJ whole genome shotgun (WGS) entry which is preliminary data.</text>
</comment>
<evidence type="ECO:0000313" key="2">
    <source>
        <dbReference type="Proteomes" id="UP001230426"/>
    </source>
</evidence>
<dbReference type="EMBL" id="JAUSRB010000002">
    <property type="protein sequence ID" value="MDP9866439.1"/>
    <property type="molecule type" value="Genomic_DNA"/>
</dbReference>
<protein>
    <submittedName>
        <fullName evidence="1">Uncharacterized protein</fullName>
    </submittedName>
</protein>
<keyword evidence="2" id="KW-1185">Reference proteome</keyword>
<dbReference type="Proteomes" id="UP001230426">
    <property type="component" value="Unassembled WGS sequence"/>
</dbReference>
<organism evidence="1 2">
    <name type="scientific">Streptosporangium brasiliense</name>
    <dbReference type="NCBI Taxonomy" id="47480"/>
    <lineage>
        <taxon>Bacteria</taxon>
        <taxon>Bacillati</taxon>
        <taxon>Actinomycetota</taxon>
        <taxon>Actinomycetes</taxon>
        <taxon>Streptosporangiales</taxon>
        <taxon>Streptosporangiaceae</taxon>
        <taxon>Streptosporangium</taxon>
    </lineage>
</organism>
<name>A0ABT9RB08_9ACTN</name>